<name>A0A939T3U5_9ACTN</name>
<keyword evidence="3 5" id="KW-0067">ATP-binding</keyword>
<dbReference type="GO" id="GO:0022857">
    <property type="term" value="F:transmembrane transporter activity"/>
    <property type="evidence" value="ECO:0007669"/>
    <property type="project" value="TreeGrafter"/>
</dbReference>
<dbReference type="PROSITE" id="PS00211">
    <property type="entry name" value="ABC_TRANSPORTER_1"/>
    <property type="match status" value="1"/>
</dbReference>
<dbReference type="InterPro" id="IPR017871">
    <property type="entry name" value="ABC_transporter-like_CS"/>
</dbReference>
<dbReference type="GO" id="GO:0005524">
    <property type="term" value="F:ATP binding"/>
    <property type="evidence" value="ECO:0007669"/>
    <property type="project" value="UniProtKB-KW"/>
</dbReference>
<evidence type="ECO:0000256" key="3">
    <source>
        <dbReference type="ARBA" id="ARBA00022840"/>
    </source>
</evidence>
<accession>A0A939T3U5</accession>
<comment type="caution">
    <text evidence="5">The sequence shown here is derived from an EMBL/GenBank/DDBJ whole genome shotgun (WGS) entry which is preliminary data.</text>
</comment>
<dbReference type="PANTHER" id="PTHR24220:SF685">
    <property type="entry name" value="ABC TRANSPORTER RELATED"/>
    <property type="match status" value="1"/>
</dbReference>
<organism evidence="5 6">
    <name type="scientific">Actinomadura barringtoniae</name>
    <dbReference type="NCBI Taxonomy" id="1427535"/>
    <lineage>
        <taxon>Bacteria</taxon>
        <taxon>Bacillati</taxon>
        <taxon>Actinomycetota</taxon>
        <taxon>Actinomycetes</taxon>
        <taxon>Streptosporangiales</taxon>
        <taxon>Thermomonosporaceae</taxon>
        <taxon>Actinomadura</taxon>
    </lineage>
</organism>
<dbReference type="SUPFAM" id="SSF52540">
    <property type="entry name" value="P-loop containing nucleoside triphosphate hydrolases"/>
    <property type="match status" value="1"/>
</dbReference>
<evidence type="ECO:0000313" key="5">
    <source>
        <dbReference type="EMBL" id="MBO2447234.1"/>
    </source>
</evidence>
<dbReference type="GO" id="GO:0016887">
    <property type="term" value="F:ATP hydrolysis activity"/>
    <property type="evidence" value="ECO:0007669"/>
    <property type="project" value="InterPro"/>
</dbReference>
<evidence type="ECO:0000313" key="6">
    <source>
        <dbReference type="Proteomes" id="UP000669179"/>
    </source>
</evidence>
<proteinExistence type="predicted"/>
<dbReference type="Pfam" id="PF00005">
    <property type="entry name" value="ABC_tran"/>
    <property type="match status" value="1"/>
</dbReference>
<sequence>MVAVEGLTRTYRTGRIEVAALRGVSFTASTGELVAIRGRSGSGKSTLLNLIGGLDAPDAGTVRIAGREVNGMAEDDRLRLRREVIGFVFQSFGLIPVLSAAENVEVPLRLARMAPSERDERVRVLLRLVGLEEHAAQRPYELSGGQQQRVAIARALAARPRLVLADEPTGQLDSETAGAIMPLLRAVSRSEGVTVLVATHDRALLDVADRVLDLNDGMITEVGAQITN</sequence>
<feature type="domain" description="ABC transporter" evidence="4">
    <location>
        <begin position="2"/>
        <end position="226"/>
    </location>
</feature>
<protein>
    <submittedName>
        <fullName evidence="5">ABC transporter ATP-binding protein</fullName>
    </submittedName>
</protein>
<dbReference type="EMBL" id="JAGEOJ010000003">
    <property type="protein sequence ID" value="MBO2447234.1"/>
    <property type="molecule type" value="Genomic_DNA"/>
</dbReference>
<dbReference type="Gene3D" id="3.40.50.300">
    <property type="entry name" value="P-loop containing nucleotide triphosphate hydrolases"/>
    <property type="match status" value="1"/>
</dbReference>
<dbReference type="InterPro" id="IPR015854">
    <property type="entry name" value="ABC_transpr_LolD-like"/>
</dbReference>
<dbReference type="InterPro" id="IPR027417">
    <property type="entry name" value="P-loop_NTPase"/>
</dbReference>
<dbReference type="GO" id="GO:0098796">
    <property type="term" value="C:membrane protein complex"/>
    <property type="evidence" value="ECO:0007669"/>
    <property type="project" value="UniProtKB-ARBA"/>
</dbReference>
<dbReference type="InterPro" id="IPR003593">
    <property type="entry name" value="AAA+_ATPase"/>
</dbReference>
<dbReference type="PANTHER" id="PTHR24220">
    <property type="entry name" value="IMPORT ATP-BINDING PROTEIN"/>
    <property type="match status" value="1"/>
</dbReference>
<gene>
    <name evidence="5" type="ORF">J4573_09075</name>
</gene>
<evidence type="ECO:0000256" key="1">
    <source>
        <dbReference type="ARBA" id="ARBA00022448"/>
    </source>
</evidence>
<keyword evidence="2" id="KW-0547">Nucleotide-binding</keyword>
<dbReference type="InterPro" id="IPR003439">
    <property type="entry name" value="ABC_transporter-like_ATP-bd"/>
</dbReference>
<evidence type="ECO:0000259" key="4">
    <source>
        <dbReference type="PROSITE" id="PS50893"/>
    </source>
</evidence>
<keyword evidence="6" id="KW-1185">Reference proteome</keyword>
<dbReference type="InterPro" id="IPR017911">
    <property type="entry name" value="MacB-like_ATP-bd"/>
</dbReference>
<dbReference type="CDD" id="cd03255">
    <property type="entry name" value="ABC_MJ0796_LolCDE_FtsE"/>
    <property type="match status" value="1"/>
</dbReference>
<dbReference type="FunFam" id="3.40.50.300:FF:000032">
    <property type="entry name" value="Export ABC transporter ATP-binding protein"/>
    <property type="match status" value="1"/>
</dbReference>
<dbReference type="PROSITE" id="PS50893">
    <property type="entry name" value="ABC_TRANSPORTER_2"/>
    <property type="match status" value="1"/>
</dbReference>
<dbReference type="AlphaFoldDB" id="A0A939T3U5"/>
<reference evidence="5" key="1">
    <citation type="submission" date="2021-03" db="EMBL/GenBank/DDBJ databases">
        <authorList>
            <person name="Kanchanasin P."/>
            <person name="Saeng-In P."/>
            <person name="Phongsopitanun W."/>
            <person name="Yuki M."/>
            <person name="Kudo T."/>
            <person name="Ohkuma M."/>
            <person name="Tanasupawat S."/>
        </authorList>
    </citation>
    <scope>NUCLEOTIDE SEQUENCE</scope>
    <source>
        <strain evidence="5">GKU 128</strain>
    </source>
</reference>
<evidence type="ECO:0000256" key="2">
    <source>
        <dbReference type="ARBA" id="ARBA00022741"/>
    </source>
</evidence>
<dbReference type="SMART" id="SM00382">
    <property type="entry name" value="AAA"/>
    <property type="match status" value="1"/>
</dbReference>
<dbReference type="Proteomes" id="UP000669179">
    <property type="component" value="Unassembled WGS sequence"/>
</dbReference>
<dbReference type="GO" id="GO:0005886">
    <property type="term" value="C:plasma membrane"/>
    <property type="evidence" value="ECO:0007669"/>
    <property type="project" value="TreeGrafter"/>
</dbReference>
<keyword evidence="1" id="KW-0813">Transport</keyword>